<dbReference type="InterPro" id="IPR036291">
    <property type="entry name" value="NAD(P)-bd_dom_sf"/>
</dbReference>
<dbReference type="EMBL" id="JALLPJ020001146">
    <property type="protein sequence ID" value="KAL3775626.1"/>
    <property type="molecule type" value="Genomic_DNA"/>
</dbReference>
<gene>
    <name evidence="4" type="ORF">ACHAWO_001893</name>
</gene>
<evidence type="ECO:0000313" key="5">
    <source>
        <dbReference type="Proteomes" id="UP001530400"/>
    </source>
</evidence>
<proteinExistence type="inferred from homology"/>
<feature type="domain" description="Pyrroline-5-carboxylate reductase catalytic N-terminal" evidence="2">
    <location>
        <begin position="58"/>
        <end position="148"/>
    </location>
</feature>
<keyword evidence="5" id="KW-1185">Reference proteome</keyword>
<dbReference type="InterPro" id="IPR008927">
    <property type="entry name" value="6-PGluconate_DH-like_C_sf"/>
</dbReference>
<name>A0ABD3NLW3_9STRA</name>
<reference evidence="4 5" key="1">
    <citation type="submission" date="2024-10" db="EMBL/GenBank/DDBJ databases">
        <title>Updated reference genomes for cyclostephanoid diatoms.</title>
        <authorList>
            <person name="Roberts W.R."/>
            <person name="Alverson A.J."/>
        </authorList>
    </citation>
    <scope>NUCLEOTIDE SEQUENCE [LARGE SCALE GENOMIC DNA]</scope>
    <source>
        <strain evidence="4 5">AJA010-31</strain>
    </source>
</reference>
<dbReference type="InterPro" id="IPR029036">
    <property type="entry name" value="P5CR_dimer"/>
</dbReference>
<accession>A0ABD3NLW3</accession>
<dbReference type="Gene3D" id="3.40.50.720">
    <property type="entry name" value="NAD(P)-binding Rossmann-like Domain"/>
    <property type="match status" value="1"/>
</dbReference>
<sequence length="340" mass="37414">MLKSRFACNPLSVFFAFVTISFIAHAVAGFTQIKRISHHQTHQLNMSSDDATQPIRAGFIGCGTIAFSIASGLANPKHSAYLLEKSLCLESIYVTRRSESRSSQLKESYPDKVTVCETAEDVVKNSELVFLCVLPQHVDGVLAELKDKGVWKEGVHTLVSLVSTSNVEDLIQKTSLPKHNVYKMICLPPIANREGCALLTPPAKEHEYLKSMLDALGGCVECANGDIMNAMMVPGCLMGPMYGIMRNNRDWLVKQGVSPEDASYFLGRTYLSIVQDAERNSRDPHRFDELIKEQTPGGLNEQSLGNLEKQGVFDAYNNAMDAIKSRLNGKSDGSLPAINK</sequence>
<dbReference type="Pfam" id="PF03807">
    <property type="entry name" value="F420_oxidored"/>
    <property type="match status" value="1"/>
</dbReference>
<organism evidence="4 5">
    <name type="scientific">Cyclotella atomus</name>
    <dbReference type="NCBI Taxonomy" id="382360"/>
    <lineage>
        <taxon>Eukaryota</taxon>
        <taxon>Sar</taxon>
        <taxon>Stramenopiles</taxon>
        <taxon>Ochrophyta</taxon>
        <taxon>Bacillariophyta</taxon>
        <taxon>Coscinodiscophyceae</taxon>
        <taxon>Thalassiosirophycidae</taxon>
        <taxon>Stephanodiscales</taxon>
        <taxon>Stephanodiscaceae</taxon>
        <taxon>Cyclotella</taxon>
    </lineage>
</organism>
<dbReference type="SUPFAM" id="SSF51735">
    <property type="entry name" value="NAD(P)-binding Rossmann-fold domains"/>
    <property type="match status" value="1"/>
</dbReference>
<dbReference type="AlphaFoldDB" id="A0ABD3NLW3"/>
<evidence type="ECO:0000259" key="2">
    <source>
        <dbReference type="Pfam" id="PF03807"/>
    </source>
</evidence>
<comment type="caution">
    <text evidence="4">The sequence shown here is derived from an EMBL/GenBank/DDBJ whole genome shotgun (WGS) entry which is preliminary data.</text>
</comment>
<dbReference type="SUPFAM" id="SSF48179">
    <property type="entry name" value="6-phosphogluconate dehydrogenase C-terminal domain-like"/>
    <property type="match status" value="1"/>
</dbReference>
<protein>
    <recommendedName>
        <fullName evidence="6">Pyrroline-5-carboxylate reductase</fullName>
    </recommendedName>
</protein>
<feature type="domain" description="Pyrroline-5-carboxylate reductase dimerisation" evidence="3">
    <location>
        <begin position="230"/>
        <end position="326"/>
    </location>
</feature>
<evidence type="ECO:0000313" key="4">
    <source>
        <dbReference type="EMBL" id="KAL3775626.1"/>
    </source>
</evidence>
<comment type="similarity">
    <text evidence="1">Belongs to the pyrroline-5-carboxylate reductase family.</text>
</comment>
<dbReference type="PANTHER" id="PTHR11645:SF13">
    <property type="entry name" value="PYRROLINE-5-CARBOXYLATE REDUCTASE CATALYTIC N-TERMINAL DOMAIN-CONTAINING PROTEIN"/>
    <property type="match status" value="1"/>
</dbReference>
<dbReference type="Pfam" id="PF14748">
    <property type="entry name" value="P5CR_dimer"/>
    <property type="match status" value="1"/>
</dbReference>
<evidence type="ECO:0000259" key="3">
    <source>
        <dbReference type="Pfam" id="PF14748"/>
    </source>
</evidence>
<dbReference type="InterPro" id="IPR028939">
    <property type="entry name" value="P5C_Rdtase_cat_N"/>
</dbReference>
<dbReference type="PANTHER" id="PTHR11645">
    <property type="entry name" value="PYRROLINE-5-CARBOXYLATE REDUCTASE"/>
    <property type="match status" value="1"/>
</dbReference>
<evidence type="ECO:0000256" key="1">
    <source>
        <dbReference type="ARBA" id="ARBA00005525"/>
    </source>
</evidence>
<dbReference type="Proteomes" id="UP001530400">
    <property type="component" value="Unassembled WGS sequence"/>
</dbReference>
<evidence type="ECO:0008006" key="6">
    <source>
        <dbReference type="Google" id="ProtNLM"/>
    </source>
</evidence>